<feature type="compositionally biased region" description="Basic and acidic residues" evidence="1">
    <location>
        <begin position="60"/>
        <end position="72"/>
    </location>
</feature>
<name>A0A3P6PQW4_ANISI</name>
<keyword evidence="3" id="KW-1185">Reference proteome</keyword>
<evidence type="ECO:0000313" key="3">
    <source>
        <dbReference type="Proteomes" id="UP000267096"/>
    </source>
</evidence>
<evidence type="ECO:0000313" key="2">
    <source>
        <dbReference type="EMBL" id="VDK23294.1"/>
    </source>
</evidence>
<organism evidence="2 3">
    <name type="scientific">Anisakis simplex</name>
    <name type="common">Herring worm</name>
    <dbReference type="NCBI Taxonomy" id="6269"/>
    <lineage>
        <taxon>Eukaryota</taxon>
        <taxon>Metazoa</taxon>
        <taxon>Ecdysozoa</taxon>
        <taxon>Nematoda</taxon>
        <taxon>Chromadorea</taxon>
        <taxon>Rhabditida</taxon>
        <taxon>Spirurina</taxon>
        <taxon>Ascaridomorpha</taxon>
        <taxon>Ascaridoidea</taxon>
        <taxon>Anisakidae</taxon>
        <taxon>Anisakis</taxon>
        <taxon>Anisakis simplex complex</taxon>
    </lineage>
</organism>
<feature type="compositionally biased region" description="Basic and acidic residues" evidence="1">
    <location>
        <begin position="33"/>
        <end position="43"/>
    </location>
</feature>
<proteinExistence type="predicted"/>
<dbReference type="EMBL" id="UYRR01007101">
    <property type="protein sequence ID" value="VDK23294.1"/>
    <property type="molecule type" value="Genomic_DNA"/>
</dbReference>
<protein>
    <submittedName>
        <fullName evidence="2">Uncharacterized protein</fullName>
    </submittedName>
</protein>
<reference evidence="2 3" key="1">
    <citation type="submission" date="2018-11" db="EMBL/GenBank/DDBJ databases">
        <authorList>
            <consortium name="Pathogen Informatics"/>
        </authorList>
    </citation>
    <scope>NUCLEOTIDE SEQUENCE [LARGE SCALE GENOMIC DNA]</scope>
</reference>
<gene>
    <name evidence="2" type="ORF">ASIM_LOCUS4183</name>
</gene>
<accession>A0A3P6PQW4</accession>
<dbReference type="Proteomes" id="UP000267096">
    <property type="component" value="Unassembled WGS sequence"/>
</dbReference>
<evidence type="ECO:0000256" key="1">
    <source>
        <dbReference type="SAM" id="MobiDB-lite"/>
    </source>
</evidence>
<feature type="region of interest" description="Disordered" evidence="1">
    <location>
        <begin position="33"/>
        <end position="76"/>
    </location>
</feature>
<dbReference type="AlphaFoldDB" id="A0A3P6PQW4"/>
<sequence>MLEAAGAGAYADDIQQQQRETVSAHLAAKRFERNYHSDTEPLKTAHSPSTGTSGVAMVSGDERGYTTDDPQIHHGSISSISTISEGADSAISLAKDSTEWIHLDHRDGLLLCVR</sequence>